<protein>
    <submittedName>
        <fullName evidence="1">Uncharacterized protein</fullName>
    </submittedName>
</protein>
<dbReference type="EMBL" id="JANRMS010000282">
    <property type="protein sequence ID" value="KAJ3542678.1"/>
    <property type="molecule type" value="Genomic_DNA"/>
</dbReference>
<comment type="caution">
    <text evidence="1">The sequence shown here is derived from an EMBL/GenBank/DDBJ whole genome shotgun (WGS) entry which is preliminary data.</text>
</comment>
<evidence type="ECO:0000313" key="1">
    <source>
        <dbReference type="EMBL" id="KAJ3542678.1"/>
    </source>
</evidence>
<reference evidence="1" key="1">
    <citation type="submission" date="2022-08" db="EMBL/GenBank/DDBJ databases">
        <title>Genome Sequence of Fusarium decemcellulare.</title>
        <authorList>
            <person name="Buettner E."/>
        </authorList>
    </citation>
    <scope>NUCLEOTIDE SEQUENCE</scope>
    <source>
        <strain evidence="1">Babe19</strain>
    </source>
</reference>
<accession>A0ACC1SM74</accession>
<proteinExistence type="predicted"/>
<sequence length="508" mass="55417">MGVQVGKGIRTQFWSSAQQQQHQAGSAGLGADQLVQMPRIFATQLCFPGRNESPAPLAPGAKGGATSGSRSVGAVFQGESPVCMLGYHPKKPQEVVKVINPYLWIPQESPHDSLDQSGTTDTSQSSHDTPGPGEGHANDDTTLFPAPFTLSPALVSLIDEITGRGRTISFLVPGPQLQFLDKPYPNAGSDIHALQPPYNNIGIPPAPFQGASGSSMNTGKIFQARAEYAASRLVHQVRTLAETGQTSFIHHSHIDGSAVLRDAFAACSLNMTRNSANESLIRSEIARRAELLIEATETAISLTPPSSRSAMNLDLLPAVQAMLIYQCMRLFSAGDIAQQTQAQLDAKSLARWVDILQEQTQWSWGNFSSGTQLDLSVWKDWVQAESIRRTMIFAELLDGIYTFLRFGWYQPSARMAKLGFIGQVAIWEARSPAEWLQARGQKPWVELNLSSFHDGIKAAFPEDLDELGIIILVSYDGVDVLKEWVGVDKRVLKKWGLSSGSNFFSSSY</sequence>
<evidence type="ECO:0000313" key="2">
    <source>
        <dbReference type="Proteomes" id="UP001148629"/>
    </source>
</evidence>
<keyword evidence="2" id="KW-1185">Reference proteome</keyword>
<dbReference type="Proteomes" id="UP001148629">
    <property type="component" value="Unassembled WGS sequence"/>
</dbReference>
<organism evidence="1 2">
    <name type="scientific">Fusarium decemcellulare</name>
    <dbReference type="NCBI Taxonomy" id="57161"/>
    <lineage>
        <taxon>Eukaryota</taxon>
        <taxon>Fungi</taxon>
        <taxon>Dikarya</taxon>
        <taxon>Ascomycota</taxon>
        <taxon>Pezizomycotina</taxon>
        <taxon>Sordariomycetes</taxon>
        <taxon>Hypocreomycetidae</taxon>
        <taxon>Hypocreales</taxon>
        <taxon>Nectriaceae</taxon>
        <taxon>Fusarium</taxon>
        <taxon>Fusarium decemcellulare species complex</taxon>
    </lineage>
</organism>
<gene>
    <name evidence="1" type="ORF">NM208_g3971</name>
</gene>
<name>A0ACC1SM74_9HYPO</name>